<dbReference type="Proteomes" id="UP000265515">
    <property type="component" value="Unassembled WGS sequence"/>
</dbReference>
<dbReference type="EMBL" id="BFEA01000201">
    <property type="protein sequence ID" value="GBG74350.1"/>
    <property type="molecule type" value="Genomic_DNA"/>
</dbReference>
<evidence type="ECO:0000259" key="4">
    <source>
        <dbReference type="Pfam" id="PF13359"/>
    </source>
</evidence>
<evidence type="ECO:0000256" key="3">
    <source>
        <dbReference type="SAM" id="MobiDB-lite"/>
    </source>
</evidence>
<comment type="caution">
    <text evidence="5">The sequence shown here is derived from an EMBL/GenBank/DDBJ whole genome shotgun (WGS) entry which is preliminary data.</text>
</comment>
<keyword evidence="2" id="KW-0479">Metal-binding</keyword>
<evidence type="ECO:0000313" key="6">
    <source>
        <dbReference type="Proteomes" id="UP000265515"/>
    </source>
</evidence>
<dbReference type="GO" id="GO:0046872">
    <property type="term" value="F:metal ion binding"/>
    <property type="evidence" value="ECO:0007669"/>
    <property type="project" value="UniProtKB-KW"/>
</dbReference>
<evidence type="ECO:0000313" key="5">
    <source>
        <dbReference type="EMBL" id="GBG74350.1"/>
    </source>
</evidence>
<evidence type="ECO:0000256" key="2">
    <source>
        <dbReference type="ARBA" id="ARBA00022723"/>
    </source>
</evidence>
<keyword evidence="6" id="KW-1185">Reference proteome</keyword>
<feature type="compositionally biased region" description="Basic and acidic residues" evidence="3">
    <location>
        <begin position="426"/>
        <end position="442"/>
    </location>
</feature>
<accession>A0A388KWA9</accession>
<dbReference type="AlphaFoldDB" id="A0A388KWA9"/>
<organism evidence="5 6">
    <name type="scientific">Chara braunii</name>
    <name type="common">Braun's stonewort</name>
    <dbReference type="NCBI Taxonomy" id="69332"/>
    <lineage>
        <taxon>Eukaryota</taxon>
        <taxon>Viridiplantae</taxon>
        <taxon>Streptophyta</taxon>
        <taxon>Charophyceae</taxon>
        <taxon>Charales</taxon>
        <taxon>Characeae</taxon>
        <taxon>Chara</taxon>
    </lineage>
</organism>
<dbReference type="Gramene" id="GBG74350">
    <property type="protein sequence ID" value="GBG74350"/>
    <property type="gene ID" value="CBR_g18761"/>
</dbReference>
<dbReference type="Pfam" id="PF13359">
    <property type="entry name" value="DDE_Tnp_4"/>
    <property type="match status" value="1"/>
</dbReference>
<protein>
    <recommendedName>
        <fullName evidence="4">DDE Tnp4 domain-containing protein</fullName>
    </recommendedName>
</protein>
<dbReference type="InterPro" id="IPR027806">
    <property type="entry name" value="HARBI1_dom"/>
</dbReference>
<gene>
    <name evidence="5" type="ORF">CBR_g18761</name>
</gene>
<feature type="compositionally biased region" description="Basic and acidic residues" evidence="3">
    <location>
        <begin position="379"/>
        <end position="399"/>
    </location>
</feature>
<comment type="cofactor">
    <cofactor evidence="1">
        <name>a divalent metal cation</name>
        <dbReference type="ChEBI" id="CHEBI:60240"/>
    </cofactor>
</comment>
<feature type="compositionally biased region" description="Basic and acidic residues" evidence="3">
    <location>
        <begin position="332"/>
        <end position="357"/>
    </location>
</feature>
<proteinExistence type="predicted"/>
<evidence type="ECO:0000256" key="1">
    <source>
        <dbReference type="ARBA" id="ARBA00001968"/>
    </source>
</evidence>
<reference evidence="5 6" key="1">
    <citation type="journal article" date="2018" name="Cell">
        <title>The Chara Genome: Secondary Complexity and Implications for Plant Terrestrialization.</title>
        <authorList>
            <person name="Nishiyama T."/>
            <person name="Sakayama H."/>
            <person name="Vries J.D."/>
            <person name="Buschmann H."/>
            <person name="Saint-Marcoux D."/>
            <person name="Ullrich K.K."/>
            <person name="Haas F.B."/>
            <person name="Vanderstraeten L."/>
            <person name="Becker D."/>
            <person name="Lang D."/>
            <person name="Vosolsobe S."/>
            <person name="Rombauts S."/>
            <person name="Wilhelmsson P.K.I."/>
            <person name="Janitza P."/>
            <person name="Kern R."/>
            <person name="Heyl A."/>
            <person name="Rumpler F."/>
            <person name="Villalobos L.I.A.C."/>
            <person name="Clay J.M."/>
            <person name="Skokan R."/>
            <person name="Toyoda A."/>
            <person name="Suzuki Y."/>
            <person name="Kagoshima H."/>
            <person name="Schijlen E."/>
            <person name="Tajeshwar N."/>
            <person name="Catarino B."/>
            <person name="Hetherington A.J."/>
            <person name="Saltykova A."/>
            <person name="Bonnot C."/>
            <person name="Breuninger H."/>
            <person name="Symeonidi A."/>
            <person name="Radhakrishnan G.V."/>
            <person name="Van Nieuwerburgh F."/>
            <person name="Deforce D."/>
            <person name="Chang C."/>
            <person name="Karol K.G."/>
            <person name="Hedrich R."/>
            <person name="Ulvskov P."/>
            <person name="Glockner G."/>
            <person name="Delwiche C.F."/>
            <person name="Petrasek J."/>
            <person name="Van de Peer Y."/>
            <person name="Friml J."/>
            <person name="Beilby M."/>
            <person name="Dolan L."/>
            <person name="Kohara Y."/>
            <person name="Sugano S."/>
            <person name="Fujiyama A."/>
            <person name="Delaux P.-M."/>
            <person name="Quint M."/>
            <person name="TheiBen G."/>
            <person name="Hagemann M."/>
            <person name="Harholt J."/>
            <person name="Dunand C."/>
            <person name="Zachgo S."/>
            <person name="Langdale J."/>
            <person name="Maumus F."/>
            <person name="Straeten D.V.D."/>
            <person name="Gould S.B."/>
            <person name="Rensing S.A."/>
        </authorList>
    </citation>
    <scope>NUCLEOTIDE SEQUENCE [LARGE SCALE GENOMIC DNA]</scope>
    <source>
        <strain evidence="5 6">S276</strain>
    </source>
</reference>
<sequence length="442" mass="49639">MMTVLFRCQQERSLGRMRAQIRTRRKMAQGAQVDGLDTVAITEVVLQPDHIVAYALYRWASGETYESGTCNFGIGRAGLVAVRDVTAALLAVYREKISWPTGVRKLVILRAFADKGFPNCHRCINCTHVYIDKATNVPSEDYYDHRKRHFSVVAQVVVNLNLRVLHVHIGYPGSCHDVRVIQLSSLWARAEAGNLFSGPPVMLPFQVQMNRYLLGDNDYPPSEWIVVPYGGIGQHPCGGALRQQPEGGERGCGKGFRKAEGDVAVVIADAQTNMETMPQQFVVVCILHNILIDAGIPFDENLLWEVDANGVRHRVDLGIHRPLRPVCMESSTEGRRQRRLHGEGETATEAKRQRRDGDGWWTAEARWRRRVDGNGKMATEARRQRTDVKIRCETSRDGGDETTVARQRGRLDGSGETPTEARRRRGLDDRGETSRSDARSQD</sequence>
<name>A0A388KWA9_CHABU</name>
<feature type="region of interest" description="Disordered" evidence="3">
    <location>
        <begin position="372"/>
        <end position="442"/>
    </location>
</feature>
<feature type="region of interest" description="Disordered" evidence="3">
    <location>
        <begin position="328"/>
        <end position="357"/>
    </location>
</feature>
<feature type="domain" description="DDE Tnp4" evidence="4">
    <location>
        <begin position="124"/>
        <end position="231"/>
    </location>
</feature>